<reference evidence="3" key="2">
    <citation type="submission" date="2015-01" db="EMBL/GenBank/DDBJ databases">
        <title>Evolutionary Origins and Diversification of the Mycorrhizal Mutualists.</title>
        <authorList>
            <consortium name="DOE Joint Genome Institute"/>
            <consortium name="Mycorrhizal Genomics Consortium"/>
            <person name="Kohler A."/>
            <person name="Kuo A."/>
            <person name="Nagy L.G."/>
            <person name="Floudas D."/>
            <person name="Copeland A."/>
            <person name="Barry K.W."/>
            <person name="Cichocki N."/>
            <person name="Veneault-Fourrey C."/>
            <person name="LaButti K."/>
            <person name="Lindquist E.A."/>
            <person name="Lipzen A."/>
            <person name="Lundell T."/>
            <person name="Morin E."/>
            <person name="Murat C."/>
            <person name="Riley R."/>
            <person name="Ohm R."/>
            <person name="Sun H."/>
            <person name="Tunlid A."/>
            <person name="Henrissat B."/>
            <person name="Grigoriev I.V."/>
            <person name="Hibbett D.S."/>
            <person name="Martin F."/>
        </authorList>
    </citation>
    <scope>NUCLEOTIDE SEQUENCE [LARGE SCALE GENOMIC DNA]</scope>
    <source>
        <strain evidence="3">Zn</strain>
    </source>
</reference>
<keyword evidence="1" id="KW-0732">Signal</keyword>
<evidence type="ECO:0000313" key="2">
    <source>
        <dbReference type="EMBL" id="KIN03303.1"/>
    </source>
</evidence>
<dbReference type="AlphaFoldDB" id="A0A0C3DMQ6"/>
<feature type="chain" id="PRO_5002163606" description="Invertebrate defensins family profile domain-containing protein" evidence="1">
    <location>
        <begin position="19"/>
        <end position="147"/>
    </location>
</feature>
<sequence>MRFTTSLLWLLAIGAATACLPSLSCTLGGFACNNLCVREVGRGGHCEPNDQCPGNQICVCDPATKRSEQRQEKINGEAGFIAAFEKLIDTPDVERREATDKAIEARSICCSFPNPIGGLCCDDHCSKIGKPGGQCTTNDGSTVCVCN</sequence>
<proteinExistence type="predicted"/>
<protein>
    <recommendedName>
        <fullName evidence="4">Invertebrate defensins family profile domain-containing protein</fullName>
    </recommendedName>
</protein>
<name>A0A0C3DMQ6_OIDMZ</name>
<gene>
    <name evidence="2" type="ORF">OIDMADRAFT_120351</name>
</gene>
<dbReference type="Proteomes" id="UP000054321">
    <property type="component" value="Unassembled WGS sequence"/>
</dbReference>
<evidence type="ECO:0000256" key="1">
    <source>
        <dbReference type="SAM" id="SignalP"/>
    </source>
</evidence>
<dbReference type="InParanoid" id="A0A0C3DMQ6"/>
<dbReference type="PROSITE" id="PS51257">
    <property type="entry name" value="PROKAR_LIPOPROTEIN"/>
    <property type="match status" value="1"/>
</dbReference>
<dbReference type="EMBL" id="KN832874">
    <property type="protein sequence ID" value="KIN03303.1"/>
    <property type="molecule type" value="Genomic_DNA"/>
</dbReference>
<evidence type="ECO:0008006" key="4">
    <source>
        <dbReference type="Google" id="ProtNLM"/>
    </source>
</evidence>
<evidence type="ECO:0000313" key="3">
    <source>
        <dbReference type="Proteomes" id="UP000054321"/>
    </source>
</evidence>
<dbReference type="OrthoDB" id="4602046at2759"/>
<organism evidence="2 3">
    <name type="scientific">Oidiodendron maius (strain Zn)</name>
    <dbReference type="NCBI Taxonomy" id="913774"/>
    <lineage>
        <taxon>Eukaryota</taxon>
        <taxon>Fungi</taxon>
        <taxon>Dikarya</taxon>
        <taxon>Ascomycota</taxon>
        <taxon>Pezizomycotina</taxon>
        <taxon>Leotiomycetes</taxon>
        <taxon>Leotiomycetes incertae sedis</taxon>
        <taxon>Myxotrichaceae</taxon>
        <taxon>Oidiodendron</taxon>
    </lineage>
</organism>
<reference evidence="2 3" key="1">
    <citation type="submission" date="2014-04" db="EMBL/GenBank/DDBJ databases">
        <authorList>
            <consortium name="DOE Joint Genome Institute"/>
            <person name="Kuo A."/>
            <person name="Martino E."/>
            <person name="Perotto S."/>
            <person name="Kohler A."/>
            <person name="Nagy L.G."/>
            <person name="Floudas D."/>
            <person name="Copeland A."/>
            <person name="Barry K.W."/>
            <person name="Cichocki N."/>
            <person name="Veneault-Fourrey C."/>
            <person name="LaButti K."/>
            <person name="Lindquist E.A."/>
            <person name="Lipzen A."/>
            <person name="Lundell T."/>
            <person name="Morin E."/>
            <person name="Murat C."/>
            <person name="Sun H."/>
            <person name="Tunlid A."/>
            <person name="Henrissat B."/>
            <person name="Grigoriev I.V."/>
            <person name="Hibbett D.S."/>
            <person name="Martin F."/>
            <person name="Nordberg H.P."/>
            <person name="Cantor M.N."/>
            <person name="Hua S.X."/>
        </authorList>
    </citation>
    <scope>NUCLEOTIDE SEQUENCE [LARGE SCALE GENOMIC DNA]</scope>
    <source>
        <strain evidence="2 3">Zn</strain>
    </source>
</reference>
<accession>A0A0C3DMQ6</accession>
<feature type="signal peptide" evidence="1">
    <location>
        <begin position="1"/>
        <end position="18"/>
    </location>
</feature>
<keyword evidence="3" id="KW-1185">Reference proteome</keyword>
<dbReference type="HOGENOM" id="CLU_1722803_0_0_1"/>